<dbReference type="EMBL" id="CP014162">
    <property type="protein sequence ID" value="AMB98071.1"/>
    <property type="molecule type" value="Genomic_DNA"/>
</dbReference>
<dbReference type="Proteomes" id="UP000067698">
    <property type="component" value="Chromosome"/>
</dbReference>
<evidence type="ECO:0000313" key="2">
    <source>
        <dbReference type="EMBL" id="AMB98071.1"/>
    </source>
</evidence>
<accession>A0AAC9A749</accession>
<evidence type="ECO:0000256" key="1">
    <source>
        <dbReference type="SAM" id="Phobius"/>
    </source>
</evidence>
<dbReference type="AlphaFoldDB" id="A0AAC9A749"/>
<organism evidence="2 3">
    <name type="scientific">Aerococcus urinaeequi</name>
    <dbReference type="NCBI Taxonomy" id="51665"/>
    <lineage>
        <taxon>Bacteria</taxon>
        <taxon>Bacillati</taxon>
        <taxon>Bacillota</taxon>
        <taxon>Bacilli</taxon>
        <taxon>Lactobacillales</taxon>
        <taxon>Aerococcaceae</taxon>
        <taxon>Aerococcus</taxon>
    </lineage>
</organism>
<keyword evidence="1" id="KW-0472">Membrane</keyword>
<proteinExistence type="predicted"/>
<evidence type="ECO:0000313" key="3">
    <source>
        <dbReference type="Proteomes" id="UP000067698"/>
    </source>
</evidence>
<feature type="transmembrane region" description="Helical" evidence="1">
    <location>
        <begin position="20"/>
        <end position="38"/>
    </location>
</feature>
<gene>
    <name evidence="2" type="ORF">AWM74_07425</name>
</gene>
<name>A0AAC9A749_9LACT</name>
<keyword evidence="1" id="KW-1133">Transmembrane helix</keyword>
<keyword evidence="1" id="KW-0812">Transmembrane</keyword>
<sequence length="52" mass="6055">MNPGYLAGIYFPDRGCQIKVGYFGASYLQFVIYGYNMLRVEKGKRKERPCQK</sequence>
<reference evidence="3" key="2">
    <citation type="submission" date="2016-01" db="EMBL/GenBank/DDBJ databases">
        <title>Six Aerococcus type strain genome sequencing and assembly using PacBio and Illumina Hiseq.</title>
        <authorList>
            <person name="Carkaci D."/>
            <person name="Dargis R."/>
            <person name="Nielsen X.C."/>
            <person name="Skovgaard O."/>
            <person name="Fuursted K."/>
            <person name="Christensen J.J."/>
        </authorList>
    </citation>
    <scope>NUCLEOTIDE SEQUENCE [LARGE SCALE GENOMIC DNA]</scope>
    <source>
        <strain evidence="3">CCUG28094</strain>
    </source>
</reference>
<protein>
    <submittedName>
        <fullName evidence="2">Deoxyuridine 5'-triphosphate nucleotidohydrolase</fullName>
    </submittedName>
</protein>
<reference evidence="2 3" key="1">
    <citation type="journal article" date="2016" name="Genome Announc.">
        <title>Complete Genome Sequences of Aerococcus christensenii CCUG 28831T, Aerococcus sanguinicola CCUG 43001T, Aerococcus urinae CCUG 36881T, Aerococcus urinaeequi CCUG 28094T, Aerococcus urinaehominis CCUG 42038 BT, and Aerococcus viridans CCUG 4311T.</title>
        <authorList>
            <person name="Carkaci D."/>
            <person name="Dargis R."/>
            <person name="Nielsen X.C."/>
            <person name="Skovgaard O."/>
            <person name="Fuursted K."/>
            <person name="Christensen J.J."/>
        </authorList>
    </citation>
    <scope>NUCLEOTIDE SEQUENCE [LARGE SCALE GENOMIC DNA]</scope>
    <source>
        <strain evidence="2 3">CCUG28094</strain>
    </source>
</reference>